<keyword evidence="17" id="KW-1185">Reference proteome</keyword>
<dbReference type="InterPro" id="IPR012910">
    <property type="entry name" value="Plug_dom"/>
</dbReference>
<feature type="signal peptide" evidence="13">
    <location>
        <begin position="1"/>
        <end position="29"/>
    </location>
</feature>
<keyword evidence="3 11" id="KW-1134">Transmembrane beta strand</keyword>
<keyword evidence="4" id="KW-0410">Iron transport</keyword>
<keyword evidence="13" id="KW-0732">Signal</keyword>
<accession>A0ABW9X8Z6</accession>
<evidence type="ECO:0000256" key="9">
    <source>
        <dbReference type="ARBA" id="ARBA00023136"/>
    </source>
</evidence>
<comment type="subcellular location">
    <subcellularLocation>
        <location evidence="1 11">Cell outer membrane</location>
        <topology evidence="1 11">Multi-pass membrane protein</topology>
    </subcellularLocation>
</comment>
<evidence type="ECO:0000259" key="15">
    <source>
        <dbReference type="Pfam" id="PF07715"/>
    </source>
</evidence>
<dbReference type="PANTHER" id="PTHR32552">
    <property type="entry name" value="FERRICHROME IRON RECEPTOR-RELATED"/>
    <property type="match status" value="1"/>
</dbReference>
<evidence type="ECO:0000256" key="7">
    <source>
        <dbReference type="ARBA" id="ARBA00023065"/>
    </source>
</evidence>
<dbReference type="EMBL" id="JAAAPO010000001">
    <property type="protein sequence ID" value="NBC35007.1"/>
    <property type="molecule type" value="Genomic_DNA"/>
</dbReference>
<reference evidence="17" key="1">
    <citation type="submission" date="2020-01" db="EMBL/GenBank/DDBJ databases">
        <title>Sphingomonas sp. strain CSW-10.</title>
        <authorList>
            <person name="Chen W.-M."/>
        </authorList>
    </citation>
    <scope>NUCLEOTIDE SEQUENCE [LARGE SCALE GENOMIC DNA]</scope>
    <source>
        <strain evidence="17">FSY-8</strain>
    </source>
</reference>
<evidence type="ECO:0000256" key="4">
    <source>
        <dbReference type="ARBA" id="ARBA00022496"/>
    </source>
</evidence>
<comment type="similarity">
    <text evidence="11 12">Belongs to the TonB-dependent receptor family.</text>
</comment>
<dbReference type="Gene3D" id="2.40.170.20">
    <property type="entry name" value="TonB-dependent receptor, beta-barrel domain"/>
    <property type="match status" value="1"/>
</dbReference>
<evidence type="ECO:0000256" key="5">
    <source>
        <dbReference type="ARBA" id="ARBA00022692"/>
    </source>
</evidence>
<dbReference type="PANTHER" id="PTHR32552:SF81">
    <property type="entry name" value="TONB-DEPENDENT OUTER MEMBRANE RECEPTOR"/>
    <property type="match status" value="1"/>
</dbReference>
<evidence type="ECO:0000256" key="2">
    <source>
        <dbReference type="ARBA" id="ARBA00022448"/>
    </source>
</evidence>
<keyword evidence="16" id="KW-0675">Receptor</keyword>
<evidence type="ECO:0000256" key="10">
    <source>
        <dbReference type="ARBA" id="ARBA00023237"/>
    </source>
</evidence>
<evidence type="ECO:0000256" key="1">
    <source>
        <dbReference type="ARBA" id="ARBA00004571"/>
    </source>
</evidence>
<dbReference type="CDD" id="cd01347">
    <property type="entry name" value="ligand_gated_channel"/>
    <property type="match status" value="1"/>
</dbReference>
<dbReference type="Proteomes" id="UP000753724">
    <property type="component" value="Unassembled WGS sequence"/>
</dbReference>
<organism evidence="16 17">
    <name type="scientific">Novosphingobium ovatum</name>
    <dbReference type="NCBI Taxonomy" id="1908523"/>
    <lineage>
        <taxon>Bacteria</taxon>
        <taxon>Pseudomonadati</taxon>
        <taxon>Pseudomonadota</taxon>
        <taxon>Alphaproteobacteria</taxon>
        <taxon>Sphingomonadales</taxon>
        <taxon>Sphingomonadaceae</taxon>
        <taxon>Novosphingobium</taxon>
    </lineage>
</organism>
<protein>
    <submittedName>
        <fullName evidence="16">TonB-dependent receptor</fullName>
    </submittedName>
</protein>
<evidence type="ECO:0000256" key="6">
    <source>
        <dbReference type="ARBA" id="ARBA00023004"/>
    </source>
</evidence>
<feature type="chain" id="PRO_5047189516" evidence="13">
    <location>
        <begin position="30"/>
        <end position="721"/>
    </location>
</feature>
<evidence type="ECO:0000256" key="13">
    <source>
        <dbReference type="SAM" id="SignalP"/>
    </source>
</evidence>
<keyword evidence="8 12" id="KW-0798">TonB box</keyword>
<keyword evidence="10 11" id="KW-0998">Cell outer membrane</keyword>
<dbReference type="Pfam" id="PF00593">
    <property type="entry name" value="TonB_dep_Rec_b-barrel"/>
    <property type="match status" value="1"/>
</dbReference>
<feature type="domain" description="TonB-dependent receptor-like beta-barrel" evidence="14">
    <location>
        <begin position="250"/>
        <end position="687"/>
    </location>
</feature>
<comment type="caution">
    <text evidence="16">The sequence shown here is derived from an EMBL/GenBank/DDBJ whole genome shotgun (WGS) entry which is preliminary data.</text>
</comment>
<evidence type="ECO:0000313" key="17">
    <source>
        <dbReference type="Proteomes" id="UP000753724"/>
    </source>
</evidence>
<keyword evidence="6" id="KW-0408">Iron</keyword>
<dbReference type="RefSeq" id="WP_161716312.1">
    <property type="nucleotide sequence ID" value="NZ_JAAAPO010000001.1"/>
</dbReference>
<feature type="domain" description="TonB-dependent receptor plug" evidence="15">
    <location>
        <begin position="55"/>
        <end position="165"/>
    </location>
</feature>
<keyword evidence="5 11" id="KW-0812">Transmembrane</keyword>
<evidence type="ECO:0000256" key="8">
    <source>
        <dbReference type="ARBA" id="ARBA00023077"/>
    </source>
</evidence>
<dbReference type="SUPFAM" id="SSF56935">
    <property type="entry name" value="Porins"/>
    <property type="match status" value="1"/>
</dbReference>
<gene>
    <name evidence="16" type="ORF">GTZ99_00365</name>
</gene>
<evidence type="ECO:0000256" key="12">
    <source>
        <dbReference type="RuleBase" id="RU003357"/>
    </source>
</evidence>
<proteinExistence type="inferred from homology"/>
<evidence type="ECO:0000259" key="14">
    <source>
        <dbReference type="Pfam" id="PF00593"/>
    </source>
</evidence>
<dbReference type="Pfam" id="PF07715">
    <property type="entry name" value="Plug"/>
    <property type="match status" value="1"/>
</dbReference>
<dbReference type="InterPro" id="IPR039426">
    <property type="entry name" value="TonB-dep_rcpt-like"/>
</dbReference>
<name>A0ABW9X8Z6_9SPHN</name>
<keyword evidence="7" id="KW-0406">Ion transport</keyword>
<dbReference type="InterPro" id="IPR036942">
    <property type="entry name" value="Beta-barrel_TonB_sf"/>
</dbReference>
<evidence type="ECO:0000256" key="3">
    <source>
        <dbReference type="ARBA" id="ARBA00022452"/>
    </source>
</evidence>
<dbReference type="InterPro" id="IPR000531">
    <property type="entry name" value="Beta-barrel_TonB"/>
</dbReference>
<evidence type="ECO:0000256" key="11">
    <source>
        <dbReference type="PROSITE-ProRule" id="PRU01360"/>
    </source>
</evidence>
<keyword evidence="9 11" id="KW-0472">Membrane</keyword>
<dbReference type="PROSITE" id="PS52016">
    <property type="entry name" value="TONB_DEPENDENT_REC_3"/>
    <property type="match status" value="1"/>
</dbReference>
<evidence type="ECO:0000313" key="16">
    <source>
        <dbReference type="EMBL" id="NBC35007.1"/>
    </source>
</evidence>
<keyword evidence="2 11" id="KW-0813">Transport</keyword>
<sequence>MRLNPARGRLAVALLGGAALSAMAMPALAETAPAADTGSGLSDIVVTATRSASSIQKTPVSVTALGAEEVKRLQITNVKDLGQVAPNVKFTQVTGGSAGISPYIRGGSVTDGSLITSEPDVGIYIDDVYQPRTAASFIEAIDIERIEVLRGPQGTLYGRNSAAGALKIITREPGATFRLSTEAAVGTWGEFSLKGNASGPVTQDGKLRAGFSAMHRERDGGRQYNATLQKAVGAENFTGFEGQLVYVTEGFKAKAKGFYSHYSSDGQYAVAISPFYTGSNYLAAPPTSGSYRTVLSPSPSFTNSTQYGLNLNLEADLGPNTKLTSITSWSHLDDAWREEFSGGVPWAALGITAPGYMALFDRTSYMGDSSFTQELQLKGSVADGLLTYVAGLYYFNEKGTQDVYSTIFFGPSTTNYAITTDSYAAFGQVSLHPVAGLTVTAGGRWTEDKKTFNAMMGASPVNRRDTWRNFLPKVGVDYQLSRDVFLYASYSEGFKAGGYNGLATTLTALSTPYGPQNVKAYEIGFKSEFFDHKARLNVSAFINDYARLQQQTVDNLGNFLTQNYAGLHKGVEIEASVKPFPALTLWGNAAFNEAKYKRSAETSAAAGSYVGNQMTSVPKFQYTFGGDLVAPFGPGNFVAGLNYSIRADYYATPDNLWIGHVPRTDILNGYVGYDYGRWALRVSGKNLTDQTYWTTGFAFSVVAPRFMADPATWRVSLGYKF</sequence>